<gene>
    <name evidence="1" type="ORF">SAMN04489726_0909</name>
</gene>
<dbReference type="eggNOG" id="ENOG50342NB">
    <property type="taxonomic scope" value="Bacteria"/>
</dbReference>
<name>A0A1G9S682_ALLAB</name>
<dbReference type="RefSeq" id="WP_156051142.1">
    <property type="nucleotide sequence ID" value="NZ_JOEF01000015.1"/>
</dbReference>
<keyword evidence="2" id="KW-1185">Reference proteome</keyword>
<evidence type="ECO:0000313" key="2">
    <source>
        <dbReference type="Proteomes" id="UP000183376"/>
    </source>
</evidence>
<organism evidence="1 2">
    <name type="scientific">Allokutzneria albata</name>
    <name type="common">Kibdelosporangium albatum</name>
    <dbReference type="NCBI Taxonomy" id="211114"/>
    <lineage>
        <taxon>Bacteria</taxon>
        <taxon>Bacillati</taxon>
        <taxon>Actinomycetota</taxon>
        <taxon>Actinomycetes</taxon>
        <taxon>Pseudonocardiales</taxon>
        <taxon>Pseudonocardiaceae</taxon>
        <taxon>Allokutzneria</taxon>
    </lineage>
</organism>
<reference evidence="1 2" key="1">
    <citation type="submission" date="2016-10" db="EMBL/GenBank/DDBJ databases">
        <authorList>
            <person name="de Groot N.N."/>
        </authorList>
    </citation>
    <scope>NUCLEOTIDE SEQUENCE [LARGE SCALE GENOMIC DNA]</scope>
    <source>
        <strain evidence="1 2">DSM 44149</strain>
    </source>
</reference>
<sequence length="202" mass="22212">MLQQDDPAINEIVFRHRPLDEAVRRDIARGRPFGGATGPLPFSRRYDIALAPEPPSQVVDGLRRVKTKRQADRAASAADRTEALPGYARRALPVRIDCPAEVRAQFGSHPKFANRLREAGIVDSPREYIEEWKPAESVLSVLELGPRLFPGREAEALDVLGPLVRRELGGNVEAWAVLEQLLPTFTGTVPELVVTCGAIAHA</sequence>
<accession>A0A1G9S682</accession>
<dbReference type="Proteomes" id="UP000183376">
    <property type="component" value="Chromosome I"/>
</dbReference>
<proteinExistence type="predicted"/>
<protein>
    <submittedName>
        <fullName evidence="1">Uncharacterized protein</fullName>
    </submittedName>
</protein>
<evidence type="ECO:0000313" key="1">
    <source>
        <dbReference type="EMBL" id="SDM30827.1"/>
    </source>
</evidence>
<dbReference type="EMBL" id="LT629701">
    <property type="protein sequence ID" value="SDM30827.1"/>
    <property type="molecule type" value="Genomic_DNA"/>
</dbReference>
<dbReference type="STRING" id="211114.SAMN04489726_0909"/>
<dbReference type="OrthoDB" id="3444999at2"/>
<dbReference type="AlphaFoldDB" id="A0A1G9S682"/>